<feature type="chain" id="PRO_5020510782" evidence="1">
    <location>
        <begin position="23"/>
        <end position="71"/>
    </location>
</feature>
<dbReference type="AlphaFoldDB" id="A0A4R9LQ66"/>
<sequence>MNNLMSFVCIFAVALAAGSVYASDEDEIKEKIKNFVRAGDEQDPAKLETILHPEYRITYSFPLSTPVPDGS</sequence>
<keyword evidence="1" id="KW-0732">Signal</keyword>
<keyword evidence="3" id="KW-1185">Reference proteome</keyword>
<name>A0A4R9LQ66_9LEPT</name>
<dbReference type="OrthoDB" id="330820at2"/>
<evidence type="ECO:0000256" key="1">
    <source>
        <dbReference type="SAM" id="SignalP"/>
    </source>
</evidence>
<dbReference type="RefSeq" id="WP_135764693.1">
    <property type="nucleotide sequence ID" value="NZ_RQHV01000050.1"/>
</dbReference>
<reference evidence="2" key="1">
    <citation type="journal article" date="2019" name="PLoS Negl. Trop. Dis.">
        <title>Revisiting the worldwide diversity of Leptospira species in the environment.</title>
        <authorList>
            <person name="Vincent A.T."/>
            <person name="Schiettekatte O."/>
            <person name="Bourhy P."/>
            <person name="Veyrier F.J."/>
            <person name="Picardeau M."/>
        </authorList>
    </citation>
    <scope>NUCLEOTIDE SEQUENCE [LARGE SCALE GENOMIC DNA]</scope>
    <source>
        <strain evidence="2">201400974</strain>
    </source>
</reference>
<dbReference type="Gene3D" id="3.10.450.50">
    <property type="match status" value="1"/>
</dbReference>
<accession>A0A4R9LQ66</accession>
<feature type="signal peptide" evidence="1">
    <location>
        <begin position="1"/>
        <end position="22"/>
    </location>
</feature>
<dbReference type="EMBL" id="RQHV01000050">
    <property type="protein sequence ID" value="TGN09843.1"/>
    <property type="molecule type" value="Genomic_DNA"/>
</dbReference>
<evidence type="ECO:0000313" key="3">
    <source>
        <dbReference type="Proteomes" id="UP000298264"/>
    </source>
</evidence>
<comment type="caution">
    <text evidence="2">The sequence shown here is derived from an EMBL/GenBank/DDBJ whole genome shotgun (WGS) entry which is preliminary data.</text>
</comment>
<organism evidence="2 3">
    <name type="scientific">Leptospira ilyithenensis</name>
    <dbReference type="NCBI Taxonomy" id="2484901"/>
    <lineage>
        <taxon>Bacteria</taxon>
        <taxon>Pseudomonadati</taxon>
        <taxon>Spirochaetota</taxon>
        <taxon>Spirochaetia</taxon>
        <taxon>Leptospirales</taxon>
        <taxon>Leptospiraceae</taxon>
        <taxon>Leptospira</taxon>
    </lineage>
</organism>
<evidence type="ECO:0000313" key="2">
    <source>
        <dbReference type="EMBL" id="TGN09843.1"/>
    </source>
</evidence>
<proteinExistence type="predicted"/>
<protein>
    <submittedName>
        <fullName evidence="2">Uncharacterized protein</fullName>
    </submittedName>
</protein>
<dbReference type="Proteomes" id="UP000298264">
    <property type="component" value="Unassembled WGS sequence"/>
</dbReference>
<gene>
    <name evidence="2" type="ORF">EHS11_12275</name>
</gene>